<dbReference type="CDD" id="cd00082">
    <property type="entry name" value="HisKA"/>
    <property type="match status" value="1"/>
</dbReference>
<dbReference type="KEGG" id="halt:IM660_15345"/>
<dbReference type="AlphaFoldDB" id="A0A7M1SZ08"/>
<feature type="chain" id="PRO_5032317169" description="histidine kinase" evidence="11">
    <location>
        <begin position="21"/>
        <end position="470"/>
    </location>
</feature>
<evidence type="ECO:0000313" key="14">
    <source>
        <dbReference type="EMBL" id="QOR72818.1"/>
    </source>
</evidence>
<evidence type="ECO:0000256" key="7">
    <source>
        <dbReference type="ARBA" id="ARBA00022777"/>
    </source>
</evidence>
<evidence type="ECO:0000256" key="3">
    <source>
        <dbReference type="ARBA" id="ARBA00012438"/>
    </source>
</evidence>
<feature type="domain" description="HAMP" evidence="13">
    <location>
        <begin position="196"/>
        <end position="249"/>
    </location>
</feature>
<evidence type="ECO:0000256" key="2">
    <source>
        <dbReference type="ARBA" id="ARBA00004236"/>
    </source>
</evidence>
<gene>
    <name evidence="14" type="ORF">IM660_15345</name>
</gene>
<sequence length="470" mass="50755">MSVRTRVLAALTLLSAMALAAAGISAYSLERDRSVLRLDDSLARSGAEIETLAEIGVDPQTGEPFASVSSVLRTVLSRVAPATHEALAGFVDGEITHVPEVATSFRIEADPELVAALAPASGWEEPDLLTIETSQRTYRVLALPIRTDPPSEQGAMVLAFDLDAEYENLNETFRTYALVAVASLAWITLIAWFVVGQLLAPIKVLRATADEVSSSDDLSRRIPVAGNDDLALLTETFNRMFARLEQAFASQRQLLDDAGHELRTPLTIVRGHLELMDPADTTEVASTRTLALDELDRMNMLVDDLMTLARSRRPDFVTRTDVDLALLTDDVLVKATSLGDRRWILDELADVQIHADPRRLTQALLQLASNAVKFSGEGSTVAIGSAADAGEIRLWVRDVGAGIGEADQQRIFDRFERLDPTVDGSGLGLPIVASIAQAHGGRVSVTSTPGHGSTFTIHIPHQAAEVEEGR</sequence>
<dbReference type="EMBL" id="CP063169">
    <property type="protein sequence ID" value="QOR72818.1"/>
    <property type="molecule type" value="Genomic_DNA"/>
</dbReference>
<keyword evidence="7 14" id="KW-0418">Kinase</keyword>
<dbReference type="PRINTS" id="PR00344">
    <property type="entry name" value="BCTRLSENSOR"/>
</dbReference>
<dbReference type="GO" id="GO:0005886">
    <property type="term" value="C:plasma membrane"/>
    <property type="evidence" value="ECO:0007669"/>
    <property type="project" value="UniProtKB-SubCell"/>
</dbReference>
<dbReference type="PANTHER" id="PTHR45436:SF5">
    <property type="entry name" value="SENSOR HISTIDINE KINASE TRCS"/>
    <property type="match status" value="1"/>
</dbReference>
<name>A0A7M1SZ08_9MICO</name>
<dbReference type="CDD" id="cd06225">
    <property type="entry name" value="HAMP"/>
    <property type="match status" value="1"/>
</dbReference>
<keyword evidence="6" id="KW-0812">Transmembrane</keyword>
<dbReference type="GO" id="GO:0000155">
    <property type="term" value="F:phosphorelay sensor kinase activity"/>
    <property type="evidence" value="ECO:0007669"/>
    <property type="project" value="InterPro"/>
</dbReference>
<evidence type="ECO:0000256" key="11">
    <source>
        <dbReference type="SAM" id="SignalP"/>
    </source>
</evidence>
<keyword evidence="11" id="KW-0732">Signal</keyword>
<evidence type="ECO:0000256" key="8">
    <source>
        <dbReference type="ARBA" id="ARBA00022989"/>
    </source>
</evidence>
<protein>
    <recommendedName>
        <fullName evidence="3">histidine kinase</fullName>
        <ecNumber evidence="3">2.7.13.3</ecNumber>
    </recommendedName>
</protein>
<organism evidence="14 15">
    <name type="scientific">Ruania alkalisoli</name>
    <dbReference type="NCBI Taxonomy" id="2779775"/>
    <lineage>
        <taxon>Bacteria</taxon>
        <taxon>Bacillati</taxon>
        <taxon>Actinomycetota</taxon>
        <taxon>Actinomycetes</taxon>
        <taxon>Micrococcales</taxon>
        <taxon>Ruaniaceae</taxon>
        <taxon>Ruania</taxon>
    </lineage>
</organism>
<dbReference type="Pfam" id="PF00512">
    <property type="entry name" value="HisKA"/>
    <property type="match status" value="1"/>
</dbReference>
<dbReference type="SUPFAM" id="SSF55874">
    <property type="entry name" value="ATPase domain of HSP90 chaperone/DNA topoisomerase II/histidine kinase"/>
    <property type="match status" value="1"/>
</dbReference>
<evidence type="ECO:0000256" key="1">
    <source>
        <dbReference type="ARBA" id="ARBA00000085"/>
    </source>
</evidence>
<dbReference type="InterPro" id="IPR036097">
    <property type="entry name" value="HisK_dim/P_sf"/>
</dbReference>
<dbReference type="PANTHER" id="PTHR45436">
    <property type="entry name" value="SENSOR HISTIDINE KINASE YKOH"/>
    <property type="match status" value="1"/>
</dbReference>
<accession>A0A7M1SZ08</accession>
<reference evidence="14 15" key="1">
    <citation type="submission" date="2020-10" db="EMBL/GenBank/DDBJ databases">
        <title>Haloactinobacterium sp. RN3S43, a bacterium isolated from saline soil.</title>
        <authorList>
            <person name="Sun J.-Q."/>
        </authorList>
    </citation>
    <scope>NUCLEOTIDE SEQUENCE [LARGE SCALE GENOMIC DNA]</scope>
    <source>
        <strain evidence="14 15">RN3S43</strain>
    </source>
</reference>
<dbReference type="PROSITE" id="PS50109">
    <property type="entry name" value="HIS_KIN"/>
    <property type="match status" value="1"/>
</dbReference>
<evidence type="ECO:0000256" key="9">
    <source>
        <dbReference type="ARBA" id="ARBA00023012"/>
    </source>
</evidence>
<proteinExistence type="predicted"/>
<evidence type="ECO:0000256" key="4">
    <source>
        <dbReference type="ARBA" id="ARBA00022553"/>
    </source>
</evidence>
<keyword evidence="4" id="KW-0597">Phosphoprotein</keyword>
<dbReference type="Pfam" id="PF00672">
    <property type="entry name" value="HAMP"/>
    <property type="match status" value="1"/>
</dbReference>
<evidence type="ECO:0000313" key="15">
    <source>
        <dbReference type="Proteomes" id="UP000593758"/>
    </source>
</evidence>
<dbReference type="SUPFAM" id="SSF47384">
    <property type="entry name" value="Homodimeric domain of signal transducing histidine kinase"/>
    <property type="match status" value="1"/>
</dbReference>
<evidence type="ECO:0000259" key="13">
    <source>
        <dbReference type="PROSITE" id="PS50885"/>
    </source>
</evidence>
<dbReference type="Gene3D" id="3.30.565.10">
    <property type="entry name" value="Histidine kinase-like ATPase, C-terminal domain"/>
    <property type="match status" value="1"/>
</dbReference>
<dbReference type="Proteomes" id="UP000593758">
    <property type="component" value="Chromosome"/>
</dbReference>
<dbReference type="SMART" id="SM00388">
    <property type="entry name" value="HisKA"/>
    <property type="match status" value="1"/>
</dbReference>
<dbReference type="Gene3D" id="6.10.340.10">
    <property type="match status" value="1"/>
</dbReference>
<comment type="subcellular location">
    <subcellularLocation>
        <location evidence="2">Cell membrane</location>
    </subcellularLocation>
</comment>
<dbReference type="InterPro" id="IPR036890">
    <property type="entry name" value="HATPase_C_sf"/>
</dbReference>
<dbReference type="InterPro" id="IPR050428">
    <property type="entry name" value="TCS_sensor_his_kinase"/>
</dbReference>
<dbReference type="Gene3D" id="1.10.287.130">
    <property type="match status" value="1"/>
</dbReference>
<keyword evidence="15" id="KW-1185">Reference proteome</keyword>
<dbReference type="Pfam" id="PF02518">
    <property type="entry name" value="HATPase_c"/>
    <property type="match status" value="1"/>
</dbReference>
<evidence type="ECO:0000256" key="6">
    <source>
        <dbReference type="ARBA" id="ARBA00022692"/>
    </source>
</evidence>
<keyword evidence="9" id="KW-0902">Two-component regulatory system</keyword>
<evidence type="ECO:0000256" key="5">
    <source>
        <dbReference type="ARBA" id="ARBA00022679"/>
    </source>
</evidence>
<dbReference type="InterPro" id="IPR005467">
    <property type="entry name" value="His_kinase_dom"/>
</dbReference>
<feature type="domain" description="Histidine kinase" evidence="12">
    <location>
        <begin position="257"/>
        <end position="463"/>
    </location>
</feature>
<dbReference type="InterPro" id="IPR004358">
    <property type="entry name" value="Sig_transdc_His_kin-like_C"/>
</dbReference>
<dbReference type="InterPro" id="IPR003594">
    <property type="entry name" value="HATPase_dom"/>
</dbReference>
<keyword evidence="8" id="KW-1133">Transmembrane helix</keyword>
<evidence type="ECO:0000259" key="12">
    <source>
        <dbReference type="PROSITE" id="PS50109"/>
    </source>
</evidence>
<keyword evidence="10" id="KW-0472">Membrane</keyword>
<dbReference type="CDD" id="cd00075">
    <property type="entry name" value="HATPase"/>
    <property type="match status" value="1"/>
</dbReference>
<dbReference type="PROSITE" id="PS50885">
    <property type="entry name" value="HAMP"/>
    <property type="match status" value="1"/>
</dbReference>
<dbReference type="InterPro" id="IPR003660">
    <property type="entry name" value="HAMP_dom"/>
</dbReference>
<comment type="catalytic activity">
    <reaction evidence="1">
        <text>ATP + protein L-histidine = ADP + protein N-phospho-L-histidine.</text>
        <dbReference type="EC" id="2.7.13.3"/>
    </reaction>
</comment>
<dbReference type="SMART" id="SM00304">
    <property type="entry name" value="HAMP"/>
    <property type="match status" value="1"/>
</dbReference>
<dbReference type="SMART" id="SM00387">
    <property type="entry name" value="HATPase_c"/>
    <property type="match status" value="1"/>
</dbReference>
<keyword evidence="5" id="KW-0808">Transferase</keyword>
<dbReference type="InterPro" id="IPR003661">
    <property type="entry name" value="HisK_dim/P_dom"/>
</dbReference>
<evidence type="ECO:0000256" key="10">
    <source>
        <dbReference type="ARBA" id="ARBA00023136"/>
    </source>
</evidence>
<dbReference type="EC" id="2.7.13.3" evidence="3"/>
<feature type="signal peptide" evidence="11">
    <location>
        <begin position="1"/>
        <end position="20"/>
    </location>
</feature>
<dbReference type="SUPFAM" id="SSF158472">
    <property type="entry name" value="HAMP domain-like"/>
    <property type="match status" value="1"/>
</dbReference>